<name>A0A1E7FQ35_9STRA</name>
<dbReference type="OrthoDB" id="337295at2759"/>
<dbReference type="AlphaFoldDB" id="A0A1E7FQ35"/>
<reference evidence="1 2" key="1">
    <citation type="submission" date="2016-09" db="EMBL/GenBank/DDBJ databases">
        <title>Extensive genetic diversity and differential bi-allelic expression allows diatom success in the polar Southern Ocean.</title>
        <authorList>
            <consortium name="DOE Joint Genome Institute"/>
            <person name="Mock T."/>
            <person name="Otillar R.P."/>
            <person name="Strauss J."/>
            <person name="Dupont C."/>
            <person name="Frickenhaus S."/>
            <person name="Maumus F."/>
            <person name="Mcmullan M."/>
            <person name="Sanges R."/>
            <person name="Schmutz J."/>
            <person name="Toseland A."/>
            <person name="Valas R."/>
            <person name="Veluchamy A."/>
            <person name="Ward B.J."/>
            <person name="Allen A."/>
            <person name="Barry K."/>
            <person name="Falciatore A."/>
            <person name="Ferrante M."/>
            <person name="Fortunato A.E."/>
            <person name="Gloeckner G."/>
            <person name="Gruber A."/>
            <person name="Hipkin R."/>
            <person name="Janech M."/>
            <person name="Kroth P."/>
            <person name="Leese F."/>
            <person name="Lindquist E."/>
            <person name="Lyon B.R."/>
            <person name="Martin J."/>
            <person name="Mayer C."/>
            <person name="Parker M."/>
            <person name="Quesneville H."/>
            <person name="Raymond J."/>
            <person name="Uhlig C."/>
            <person name="Valentin K.U."/>
            <person name="Worden A.Z."/>
            <person name="Armbrust E.V."/>
            <person name="Bowler C."/>
            <person name="Green B."/>
            <person name="Moulton V."/>
            <person name="Van Oosterhout C."/>
            <person name="Grigoriev I."/>
        </authorList>
    </citation>
    <scope>NUCLEOTIDE SEQUENCE [LARGE SCALE GENOMIC DNA]</scope>
    <source>
        <strain evidence="1 2">CCMP1102</strain>
    </source>
</reference>
<sequence length="283" mass="31476">MLRKQRSLSFIINLLGGYKLEGPTDTGTKGESWLVKTHLRGVLVGQDSFKSCQTIQTDHRICRKLSQLNAMNLSLLTSTTLVCFALCAEGVFGVTSYPNNPDSKPPTQWSSMENKFQQHCSPYGVSIFAKDWPRDKFLHACNMLAQLLDNDQDGCADDTNVVKTIRASQSGMALFPKDKDSNYDLIAETFNGQPLYVFETQLGCSGSNESRNCRDAAIEEIFHLVTQKGLSPAYKTDFAECDSKLNKISTMQKQMDIARGGHFVSVPKNYPDGSIYTYDVSFG</sequence>
<evidence type="ECO:0000313" key="1">
    <source>
        <dbReference type="EMBL" id="OEU20224.1"/>
    </source>
</evidence>
<protein>
    <submittedName>
        <fullName evidence="1">Uncharacterized protein</fullName>
    </submittedName>
</protein>
<gene>
    <name evidence="1" type="ORF">FRACYDRAFT_236296</name>
</gene>
<dbReference type="KEGG" id="fcy:FRACYDRAFT_236296"/>
<organism evidence="1 2">
    <name type="scientific">Fragilariopsis cylindrus CCMP1102</name>
    <dbReference type="NCBI Taxonomy" id="635003"/>
    <lineage>
        <taxon>Eukaryota</taxon>
        <taxon>Sar</taxon>
        <taxon>Stramenopiles</taxon>
        <taxon>Ochrophyta</taxon>
        <taxon>Bacillariophyta</taxon>
        <taxon>Bacillariophyceae</taxon>
        <taxon>Bacillariophycidae</taxon>
        <taxon>Bacillariales</taxon>
        <taxon>Bacillariaceae</taxon>
        <taxon>Fragilariopsis</taxon>
    </lineage>
</organism>
<evidence type="ECO:0000313" key="2">
    <source>
        <dbReference type="Proteomes" id="UP000095751"/>
    </source>
</evidence>
<keyword evidence="2" id="KW-1185">Reference proteome</keyword>
<dbReference type="InParanoid" id="A0A1E7FQ35"/>
<proteinExistence type="predicted"/>
<dbReference type="EMBL" id="KV784355">
    <property type="protein sequence ID" value="OEU20224.1"/>
    <property type="molecule type" value="Genomic_DNA"/>
</dbReference>
<accession>A0A1E7FQ35</accession>
<dbReference type="Proteomes" id="UP000095751">
    <property type="component" value="Unassembled WGS sequence"/>
</dbReference>